<keyword evidence="6" id="KW-1185">Reference proteome</keyword>
<dbReference type="PANTHER" id="PTHR12526:SF510">
    <property type="entry name" value="D-INOSITOL 3-PHOSPHATE GLYCOSYLTRANSFERASE"/>
    <property type="match status" value="1"/>
</dbReference>
<evidence type="ECO:0000259" key="4">
    <source>
        <dbReference type="Pfam" id="PF13579"/>
    </source>
</evidence>
<evidence type="ECO:0000259" key="3">
    <source>
        <dbReference type="Pfam" id="PF00534"/>
    </source>
</evidence>
<reference evidence="5" key="1">
    <citation type="journal article" date="2020" name="bioRxiv">
        <title>Comparative genomics of Chlamydomonas.</title>
        <authorList>
            <person name="Craig R.J."/>
            <person name="Hasan A.R."/>
            <person name="Ness R.W."/>
            <person name="Keightley P.D."/>
        </authorList>
    </citation>
    <scope>NUCLEOTIDE SEQUENCE</scope>
    <source>
        <strain evidence="5">CCAP 11/70</strain>
    </source>
</reference>
<dbReference type="GO" id="GO:0016757">
    <property type="term" value="F:glycosyltransferase activity"/>
    <property type="evidence" value="ECO:0007669"/>
    <property type="project" value="UniProtKB-KW"/>
</dbReference>
<dbReference type="InterPro" id="IPR028098">
    <property type="entry name" value="Glyco_trans_4-like_N"/>
</dbReference>
<protein>
    <recommendedName>
        <fullName evidence="7">Glycosyltransferase</fullName>
    </recommendedName>
</protein>
<dbReference type="SUPFAM" id="SSF53756">
    <property type="entry name" value="UDP-Glycosyltransferase/glycogen phosphorylase"/>
    <property type="match status" value="2"/>
</dbReference>
<evidence type="ECO:0008006" key="7">
    <source>
        <dbReference type="Google" id="ProtNLM"/>
    </source>
</evidence>
<comment type="caution">
    <text evidence="5">The sequence shown here is derived from an EMBL/GenBank/DDBJ whole genome shotgun (WGS) entry which is preliminary data.</text>
</comment>
<dbReference type="Pfam" id="PF00534">
    <property type="entry name" value="Glycos_transf_1"/>
    <property type="match status" value="1"/>
</dbReference>
<accession>A0A836C2G8</accession>
<dbReference type="PANTHER" id="PTHR12526">
    <property type="entry name" value="GLYCOSYLTRANSFERASE"/>
    <property type="match status" value="1"/>
</dbReference>
<dbReference type="EMBL" id="JAEHOE010000012">
    <property type="protein sequence ID" value="KAG2497830.1"/>
    <property type="molecule type" value="Genomic_DNA"/>
</dbReference>
<gene>
    <name evidence="5" type="ORF">HYH03_004100</name>
</gene>
<dbReference type="Pfam" id="PF13579">
    <property type="entry name" value="Glyco_trans_4_4"/>
    <property type="match status" value="1"/>
</dbReference>
<feature type="domain" description="Glycosyl transferase family 1" evidence="3">
    <location>
        <begin position="292"/>
        <end position="455"/>
    </location>
</feature>
<organism evidence="5 6">
    <name type="scientific">Edaphochlamys debaryana</name>
    <dbReference type="NCBI Taxonomy" id="47281"/>
    <lineage>
        <taxon>Eukaryota</taxon>
        <taxon>Viridiplantae</taxon>
        <taxon>Chlorophyta</taxon>
        <taxon>core chlorophytes</taxon>
        <taxon>Chlorophyceae</taxon>
        <taxon>CS clade</taxon>
        <taxon>Chlamydomonadales</taxon>
        <taxon>Chlamydomonadales incertae sedis</taxon>
        <taxon>Edaphochlamys</taxon>
    </lineage>
</organism>
<evidence type="ECO:0000256" key="1">
    <source>
        <dbReference type="ARBA" id="ARBA00022676"/>
    </source>
</evidence>
<name>A0A836C2G8_9CHLO</name>
<evidence type="ECO:0000256" key="2">
    <source>
        <dbReference type="ARBA" id="ARBA00022679"/>
    </source>
</evidence>
<keyword evidence="2" id="KW-0808">Transferase</keyword>
<dbReference type="Proteomes" id="UP000612055">
    <property type="component" value="Unassembled WGS sequence"/>
</dbReference>
<sequence>MTVNDFQALRILFITLEFRSGTFSGNGVYAKSQVRALAAAGHKVFVVAGRPGHVLASEETLGTHHIAEVPVSSWHRLDAGAPWREFAAGASEDSIAEAVRAFRPHLVFGVDWSALPAVRQLAPCCGGAPYVYLNYRVFTRTATGDDLELVRGLEAEAMAEAVLTVALSRSDAAYLADHVAGAGGAARAAKASSKGPTGSRALRQAEPGEDVVVDGVCVVEPEAEALPLGKGTWCGNVVPKVLLPALREDVRQLPPPTELLHLAGRGPEGDRVSQSGACQAALAGAAAAVAARPYLSCVVRLSPEKEPERFVAVVEALADQGLLQRHGLTPLLLGAANDEYAQGIKARLRAACPEAVVLEAFVGPSELADLYRRTRLNFHPSTYDAYGMTIVEAASQGAASIVHDGDGAVGATDLLRASHSEVLLLDLTSPAAQVAEAIGRLLEDPRRLAEVSAAAMQRARSWDEAANAAELVHMALVAAKTAGATPGQCVAEGVVDP</sequence>
<dbReference type="AlphaFoldDB" id="A0A836C2G8"/>
<keyword evidence="1" id="KW-0328">Glycosyltransferase</keyword>
<evidence type="ECO:0000313" key="5">
    <source>
        <dbReference type="EMBL" id="KAG2497830.1"/>
    </source>
</evidence>
<feature type="domain" description="Glycosyltransferase subfamily 4-like N-terminal" evidence="4">
    <location>
        <begin position="25"/>
        <end position="180"/>
    </location>
</feature>
<evidence type="ECO:0000313" key="6">
    <source>
        <dbReference type="Proteomes" id="UP000612055"/>
    </source>
</evidence>
<dbReference type="OrthoDB" id="1910256at2759"/>
<dbReference type="Gene3D" id="3.40.50.2000">
    <property type="entry name" value="Glycogen Phosphorylase B"/>
    <property type="match status" value="2"/>
</dbReference>
<dbReference type="InterPro" id="IPR001296">
    <property type="entry name" value="Glyco_trans_1"/>
</dbReference>
<proteinExistence type="predicted"/>